<dbReference type="Proteomes" id="UP000656804">
    <property type="component" value="Unassembled WGS sequence"/>
</dbReference>
<gene>
    <name evidence="1" type="ORF">ISG29_05260</name>
</gene>
<evidence type="ECO:0000313" key="2">
    <source>
        <dbReference type="Proteomes" id="UP000656804"/>
    </source>
</evidence>
<evidence type="ECO:0000313" key="1">
    <source>
        <dbReference type="EMBL" id="MBF4161090.1"/>
    </source>
</evidence>
<protein>
    <submittedName>
        <fullName evidence="1">TIGR03086 family protein</fullName>
    </submittedName>
</protein>
<dbReference type="RefSeq" id="WP_194502355.1">
    <property type="nucleotide sequence ID" value="NZ_JADIVZ010000002.1"/>
</dbReference>
<comment type="caution">
    <text evidence="1">The sequence shown here is derived from an EMBL/GenBank/DDBJ whole genome shotgun (WGS) entry which is preliminary data.</text>
</comment>
<dbReference type="AlphaFoldDB" id="A0A930Y5B8"/>
<dbReference type="SUPFAM" id="SSF109854">
    <property type="entry name" value="DinB/YfiT-like putative metalloenzymes"/>
    <property type="match status" value="1"/>
</dbReference>
<reference evidence="1" key="1">
    <citation type="submission" date="2020-11" db="EMBL/GenBank/DDBJ databases">
        <title>Nocardioides sp. CBS4Y-1, whole genome shotgun sequence.</title>
        <authorList>
            <person name="Tuo L."/>
        </authorList>
    </citation>
    <scope>NUCLEOTIDE SEQUENCE</scope>
    <source>
        <strain evidence="1">CBS4Y-1</strain>
    </source>
</reference>
<accession>A0A930Y5B8</accession>
<proteinExistence type="predicted"/>
<dbReference type="InterPro" id="IPR034660">
    <property type="entry name" value="DinB/YfiT-like"/>
</dbReference>
<dbReference type="EMBL" id="JADIVZ010000002">
    <property type="protein sequence ID" value="MBF4161090.1"/>
    <property type="molecule type" value="Genomic_DNA"/>
</dbReference>
<name>A0A930Y5B8_9ACTN</name>
<keyword evidence="2" id="KW-1185">Reference proteome</keyword>
<organism evidence="1 2">
    <name type="scientific">Nocardioides acrostichi</name>
    <dbReference type="NCBI Taxonomy" id="2784339"/>
    <lineage>
        <taxon>Bacteria</taxon>
        <taxon>Bacillati</taxon>
        <taxon>Actinomycetota</taxon>
        <taxon>Actinomycetes</taxon>
        <taxon>Propionibacteriales</taxon>
        <taxon>Nocardioidaceae</taxon>
        <taxon>Nocardioides</taxon>
    </lineage>
</organism>
<sequence length="200" mass="19947">MTAALVAGATAGGSVELLERALGYGRVVLGDIEPQHLGLPTACTDWSLATLLAHLDDGLDAFLEAAGGRVRPALLDTPLGTPEAARIRDKCCSLLGVWTPGGAAVVGCGAFSLDSATLLGAAALEIAVHAWDATWATGVARPLPPALSDDLLPVAVALIAGGRRGAEFGPAGYADTAAAAALLGFLGRAPGGPAITGHRR</sequence>